<evidence type="ECO:0000313" key="2">
    <source>
        <dbReference type="Proteomes" id="UP000029488"/>
    </source>
</evidence>
<dbReference type="AlphaFoldDB" id="A0A089RV01"/>
<proteinExistence type="predicted"/>
<name>A0A089RV01_9LACO</name>
<dbReference type="KEGG" id="lsj:LSJ_0725"/>
<dbReference type="RefSeq" id="WP_158423221.1">
    <property type="nucleotide sequence ID" value="NZ_CP007646.1"/>
</dbReference>
<gene>
    <name evidence="1" type="ORF">LSJ_0725</name>
</gene>
<dbReference type="EMBL" id="CP007646">
    <property type="protein sequence ID" value="AIR10417.1"/>
    <property type="molecule type" value="Genomic_DNA"/>
</dbReference>
<dbReference type="Proteomes" id="UP000029488">
    <property type="component" value="Chromosome"/>
</dbReference>
<evidence type="ECO:0008006" key="3">
    <source>
        <dbReference type="Google" id="ProtNLM"/>
    </source>
</evidence>
<evidence type="ECO:0000313" key="1">
    <source>
        <dbReference type="EMBL" id="AIR10417.1"/>
    </source>
</evidence>
<accession>A0A089RV01</accession>
<protein>
    <recommendedName>
        <fullName evidence="3">Integrase</fullName>
    </recommendedName>
</protein>
<sequence>MILNIIGKKNIKKAASLAHHESIDTTVRFYTEKEDETATLDSIEEELANE</sequence>
<organism evidence="1 2">
    <name type="scientific">Ligilactobacillus salivarius</name>
    <dbReference type="NCBI Taxonomy" id="1624"/>
    <lineage>
        <taxon>Bacteria</taxon>
        <taxon>Bacillati</taxon>
        <taxon>Bacillota</taxon>
        <taxon>Bacilli</taxon>
        <taxon>Lactobacillales</taxon>
        <taxon>Lactobacillaceae</taxon>
        <taxon>Ligilactobacillus</taxon>
    </lineage>
</organism>
<reference evidence="1 2" key="1">
    <citation type="journal article" date="2014" name="BMC Genomics">
        <title>Unusual genome complexity in Lactobacillus salivarius JCM1046.</title>
        <authorList>
            <person name="Raftis E.J."/>
            <person name="Forde B.M."/>
            <person name="Claesson M.J."/>
            <person name="O'Toole P.W."/>
        </authorList>
    </citation>
    <scope>NUCLEOTIDE SEQUENCE [LARGE SCALE GENOMIC DNA]</scope>
    <source>
        <strain evidence="1 2">JCM1046</strain>
    </source>
</reference>